<evidence type="ECO:0008006" key="3">
    <source>
        <dbReference type="Google" id="ProtNLM"/>
    </source>
</evidence>
<evidence type="ECO:0000313" key="2">
    <source>
        <dbReference type="Proteomes" id="UP001157946"/>
    </source>
</evidence>
<accession>A0AA45WQX3</accession>
<comment type="caution">
    <text evidence="1">The sequence shown here is derived from an EMBL/GenBank/DDBJ whole genome shotgun (WGS) entry which is preliminary data.</text>
</comment>
<dbReference type="RefSeq" id="WP_102993605.1">
    <property type="nucleotide sequence ID" value="NZ_FXTU01000005.1"/>
</dbReference>
<dbReference type="EMBL" id="FXTU01000005">
    <property type="protein sequence ID" value="SMP26879.1"/>
    <property type="molecule type" value="Genomic_DNA"/>
</dbReference>
<dbReference type="InterPro" id="IPR029044">
    <property type="entry name" value="Nucleotide-diphossugar_trans"/>
</dbReference>
<organism evidence="1 2">
    <name type="scientific">Laceyella tengchongensis</name>
    <dbReference type="NCBI Taxonomy" id="574699"/>
    <lineage>
        <taxon>Bacteria</taxon>
        <taxon>Bacillati</taxon>
        <taxon>Bacillota</taxon>
        <taxon>Bacilli</taxon>
        <taxon>Bacillales</taxon>
        <taxon>Thermoactinomycetaceae</taxon>
        <taxon>Laceyella</taxon>
    </lineage>
</organism>
<keyword evidence="2" id="KW-1185">Reference proteome</keyword>
<protein>
    <recommendedName>
        <fullName evidence="3">Glycosyltransferase 2-like domain-containing protein</fullName>
    </recommendedName>
</protein>
<sequence length="143" mass="16517">MEHWVLWSAALCFAVIFLVKTIPNFYGNTYHNKAVHLVLITENSQQAVEWMIRSYHGWKDAKGKPGKITCIDTGSTDDTKAILERLIHRFPHLEVLHIDEEHQTDEAISKWLQAQEQGKEKLVVLDLRKMEANGDNESERHLA</sequence>
<gene>
    <name evidence="1" type="ORF">SAMN06265361_105212</name>
</gene>
<name>A0AA45WQX3_9BACL</name>
<evidence type="ECO:0000313" key="1">
    <source>
        <dbReference type="EMBL" id="SMP26879.1"/>
    </source>
</evidence>
<dbReference type="SUPFAM" id="SSF53448">
    <property type="entry name" value="Nucleotide-diphospho-sugar transferases"/>
    <property type="match status" value="1"/>
</dbReference>
<dbReference type="AlphaFoldDB" id="A0AA45WQX3"/>
<proteinExistence type="predicted"/>
<dbReference type="Proteomes" id="UP001157946">
    <property type="component" value="Unassembled WGS sequence"/>
</dbReference>
<reference evidence="1" key="1">
    <citation type="submission" date="2017-05" db="EMBL/GenBank/DDBJ databases">
        <authorList>
            <person name="Varghese N."/>
            <person name="Submissions S."/>
        </authorList>
    </citation>
    <scope>NUCLEOTIDE SEQUENCE</scope>
    <source>
        <strain evidence="1">DSM 45262</strain>
    </source>
</reference>